<accession>A0A2H5QYB7</accession>
<protein>
    <submittedName>
        <fullName evidence="1">Uncharacterized protein</fullName>
    </submittedName>
</protein>
<dbReference type="Proteomes" id="UP000236630">
    <property type="component" value="Unassembled WGS sequence"/>
</dbReference>
<evidence type="ECO:0000313" key="1">
    <source>
        <dbReference type="EMBL" id="GAY69593.1"/>
    </source>
</evidence>
<organism evidence="1 2">
    <name type="scientific">Citrus unshiu</name>
    <name type="common">Satsuma mandarin</name>
    <name type="synonym">Citrus nobilis var. unshiu</name>
    <dbReference type="NCBI Taxonomy" id="55188"/>
    <lineage>
        <taxon>Eukaryota</taxon>
        <taxon>Viridiplantae</taxon>
        <taxon>Streptophyta</taxon>
        <taxon>Embryophyta</taxon>
        <taxon>Tracheophyta</taxon>
        <taxon>Spermatophyta</taxon>
        <taxon>Magnoliopsida</taxon>
        <taxon>eudicotyledons</taxon>
        <taxon>Gunneridae</taxon>
        <taxon>Pentapetalae</taxon>
        <taxon>rosids</taxon>
        <taxon>malvids</taxon>
        <taxon>Sapindales</taxon>
        <taxon>Rutaceae</taxon>
        <taxon>Aurantioideae</taxon>
        <taxon>Citrus</taxon>
    </lineage>
</organism>
<reference evidence="1 2" key="1">
    <citation type="journal article" date="2017" name="Front. Genet.">
        <title>Draft sequencing of the heterozygous diploid genome of Satsuma (Citrus unshiu Marc.) using a hybrid assembly approach.</title>
        <authorList>
            <person name="Shimizu T."/>
            <person name="Tanizawa Y."/>
            <person name="Mochizuki T."/>
            <person name="Nagasaki H."/>
            <person name="Yoshioka T."/>
            <person name="Toyoda A."/>
            <person name="Fujiyama A."/>
            <person name="Kaminuma E."/>
            <person name="Nakamura Y."/>
        </authorList>
    </citation>
    <scope>NUCLEOTIDE SEQUENCE [LARGE SCALE GENOMIC DNA]</scope>
    <source>
        <strain evidence="2">cv. Miyagawa wase</strain>
    </source>
</reference>
<evidence type="ECO:0000313" key="2">
    <source>
        <dbReference type="Proteomes" id="UP000236630"/>
    </source>
</evidence>
<feature type="non-terminal residue" evidence="1">
    <location>
        <position position="33"/>
    </location>
</feature>
<sequence length="33" mass="3285">MCLPVQAGTSSLSCGTGLKVPPTVGALSKIPRD</sequence>
<dbReference type="AlphaFoldDB" id="A0A2H5QYB7"/>
<keyword evidence="2" id="KW-1185">Reference proteome</keyword>
<gene>
    <name evidence="1" type="ORF">CUMW_288880</name>
</gene>
<name>A0A2H5QYB7_CITUN</name>
<comment type="caution">
    <text evidence="1">The sequence shown here is derived from an EMBL/GenBank/DDBJ whole genome shotgun (WGS) entry which is preliminary data.</text>
</comment>
<proteinExistence type="predicted"/>
<dbReference type="EMBL" id="BDQV01011922">
    <property type="protein sequence ID" value="GAY69593.1"/>
    <property type="molecule type" value="Genomic_DNA"/>
</dbReference>